<dbReference type="InterPro" id="IPR035441">
    <property type="entry name" value="TFIIS/LEDGF_dom_sf"/>
</dbReference>
<gene>
    <name evidence="4" type="ORF">Tsubulata_046947</name>
</gene>
<keyword evidence="1" id="KW-0539">Nucleus</keyword>
<evidence type="ECO:0000259" key="3">
    <source>
        <dbReference type="PROSITE" id="PS51319"/>
    </source>
</evidence>
<dbReference type="PANTHER" id="PTHR47292:SF1">
    <property type="entry name" value="TRANSCRIPTION ELONGATION FACTOR (TFIIS) FAMILY PROTEIN"/>
    <property type="match status" value="1"/>
</dbReference>
<evidence type="ECO:0000313" key="5">
    <source>
        <dbReference type="Proteomes" id="UP001141552"/>
    </source>
</evidence>
<dbReference type="SUPFAM" id="SSF47676">
    <property type="entry name" value="Conserved domain common to transcription factors TFIIS, elongin A, CRSP70"/>
    <property type="match status" value="1"/>
</dbReference>
<feature type="region of interest" description="Disordered" evidence="2">
    <location>
        <begin position="373"/>
        <end position="465"/>
    </location>
</feature>
<feature type="compositionally biased region" description="Polar residues" evidence="2">
    <location>
        <begin position="988"/>
        <end position="997"/>
    </location>
</feature>
<proteinExistence type="predicted"/>
<protein>
    <recommendedName>
        <fullName evidence="3">TFIIS N-terminal domain-containing protein</fullName>
    </recommendedName>
</protein>
<feature type="compositionally biased region" description="Basic and acidic residues" evidence="2">
    <location>
        <begin position="720"/>
        <end position="732"/>
    </location>
</feature>
<dbReference type="Proteomes" id="UP001141552">
    <property type="component" value="Unassembled WGS sequence"/>
</dbReference>
<dbReference type="Gene3D" id="1.20.930.10">
    <property type="entry name" value="Conserved domain common to transcription factors TFIIS, elongin A, CRSP70"/>
    <property type="match status" value="1"/>
</dbReference>
<dbReference type="EMBL" id="JAKUCV010003008">
    <property type="protein sequence ID" value="KAJ4840631.1"/>
    <property type="molecule type" value="Genomic_DNA"/>
</dbReference>
<sequence>MTLEDFFTLTEMKDGLAAPCRVQELVALMQMEKDYVVKNFSDVSRQWAAVASTIAATDNKDCLDLFIQLDGLWFIDRWLKDAHKLSTDTSDGFIEESITALLRALEKLQIDKERSISSGIWITVNKLIDHCSSRVRDSARALFDSWKKGKIMDVANHDLQNVVSFHDVNDESGREECVTADIPLSKGVNVENNVAEPAVDDTLHSRSLNCVQPEGVDVKTETNNDEVHSQKSLDYVNFSNKSADVLTSVSSNSGQERPALGGKSSMVTVEGRDATECHICPGSDGNIAEQGSDVLRKFGSVADKSGMIASANSKVEPGAISSSTDGTSAPERINESAVQNIVESIGGKVGLNVVALHGMTTAVLAIKVRMNGEGSTTDHSDKEALNNKAKDVEKPTNTARECSGNDSKVEKPKDLWTPFSHVKNVGATDDDREDSSDGSEDMRGGSDLSKPSAGTRSPDFPERTKSDIELEYGIVDALEVARQVAQEVEKEVEDFRERSCSSSSENNVETYSRQPESPDSLNGKEAPSPQGPTEDEQVRQNQSNGPQPAEAGKSKTLDTLENEAEKGMHKPGSSQVTEVAIEPEVNAEKGLCEFDLNQDLCSDDMDHPVNPVMAPISIVSASRLAVTSGSPSAPLQFEGAFGWKGSAATSAFRPASPRKIPDGDKTFVTGGSSGSNQRRNWLDIDLNVAEGGDEKVSDLLSVRQIPLSSSLHSGESSLDVDPRRSERPNLDLNRISDDVDALVSDLRMGGQVFYPRNRQRSPSPASSSSMQPLLRNFNLNDRPLYQNDFPDQGPYHVKSSQTASPYDGPRPGDPAISIMGTKVEVSGRMGVDGKEYVAPSLSLSTGKLPDPAIDTNLTRMGGVLGMIPPGSYAHSPLFGYTGLPTAPSMPISSAMYGAVGPIPYMVDSRGAPVVPQIVGSAPAVPPSFSQPPFIMSMTGAPIGLNGAGPPRPNFDLNSGFAIEGGSSGSLRQLFMPGQARPVEEHLRANSQPASSSGVGAKRKQPESGWEPYSLQYKHTQALWR</sequence>
<feature type="region of interest" description="Disordered" evidence="2">
    <location>
        <begin position="652"/>
        <end position="674"/>
    </location>
</feature>
<feature type="compositionally biased region" description="Polar residues" evidence="2">
    <location>
        <begin position="395"/>
        <end position="406"/>
    </location>
</feature>
<dbReference type="OrthoDB" id="1595674at2759"/>
<feature type="compositionally biased region" description="Basic and acidic residues" evidence="2">
    <location>
        <begin position="376"/>
        <end position="394"/>
    </location>
</feature>
<keyword evidence="5" id="KW-1185">Reference proteome</keyword>
<dbReference type="PROSITE" id="PS51319">
    <property type="entry name" value="TFIIS_N"/>
    <property type="match status" value="1"/>
</dbReference>
<evidence type="ECO:0000256" key="2">
    <source>
        <dbReference type="SAM" id="MobiDB-lite"/>
    </source>
</evidence>
<reference evidence="4" key="2">
    <citation type="journal article" date="2023" name="Plants (Basel)">
        <title>Annotation of the Turnera subulata (Passifloraceae) Draft Genome Reveals the S-Locus Evolved after the Divergence of Turneroideae from Passifloroideae in a Stepwise Manner.</title>
        <authorList>
            <person name="Henning P.M."/>
            <person name="Roalson E.H."/>
            <person name="Mir W."/>
            <person name="McCubbin A.G."/>
            <person name="Shore J.S."/>
        </authorList>
    </citation>
    <scope>NUCLEOTIDE SEQUENCE</scope>
    <source>
        <strain evidence="4">F60SS</strain>
    </source>
</reference>
<name>A0A9Q0JFA3_9ROSI</name>
<dbReference type="GO" id="GO:0005634">
    <property type="term" value="C:nucleus"/>
    <property type="evidence" value="ECO:0007669"/>
    <property type="project" value="UniProtKB-SubCell"/>
</dbReference>
<feature type="domain" description="TFIIS N-terminal" evidence="3">
    <location>
        <begin position="73"/>
        <end position="153"/>
    </location>
</feature>
<reference evidence="4" key="1">
    <citation type="submission" date="2022-02" db="EMBL/GenBank/DDBJ databases">
        <authorList>
            <person name="Henning P.M."/>
            <person name="McCubbin A.G."/>
            <person name="Shore J.S."/>
        </authorList>
    </citation>
    <scope>NUCLEOTIDE SEQUENCE</scope>
    <source>
        <strain evidence="4">F60SS</strain>
        <tissue evidence="4">Leaves</tissue>
    </source>
</reference>
<comment type="subcellular location">
    <subcellularLocation>
        <location evidence="1">Nucleus</location>
    </subcellularLocation>
</comment>
<feature type="region of interest" description="Disordered" evidence="2">
    <location>
        <begin position="492"/>
        <end position="555"/>
    </location>
</feature>
<feature type="compositionally biased region" description="Acidic residues" evidence="2">
    <location>
        <begin position="428"/>
        <end position="439"/>
    </location>
</feature>
<accession>A0A9Q0JFA3</accession>
<dbReference type="PANTHER" id="PTHR47292">
    <property type="entry name" value="TRANSCRIPTION ELONGATION FACTOR (TFIIS) FAMILY PROTEIN-RELATED"/>
    <property type="match status" value="1"/>
</dbReference>
<feature type="compositionally biased region" description="Polar residues" evidence="2">
    <location>
        <begin position="505"/>
        <end position="520"/>
    </location>
</feature>
<dbReference type="Pfam" id="PF08711">
    <property type="entry name" value="Med26"/>
    <property type="match status" value="1"/>
</dbReference>
<dbReference type="InterPro" id="IPR017923">
    <property type="entry name" value="TFIIS_N"/>
</dbReference>
<organism evidence="4 5">
    <name type="scientific">Turnera subulata</name>
    <dbReference type="NCBI Taxonomy" id="218843"/>
    <lineage>
        <taxon>Eukaryota</taxon>
        <taxon>Viridiplantae</taxon>
        <taxon>Streptophyta</taxon>
        <taxon>Embryophyta</taxon>
        <taxon>Tracheophyta</taxon>
        <taxon>Spermatophyta</taxon>
        <taxon>Magnoliopsida</taxon>
        <taxon>eudicotyledons</taxon>
        <taxon>Gunneridae</taxon>
        <taxon>Pentapetalae</taxon>
        <taxon>rosids</taxon>
        <taxon>fabids</taxon>
        <taxon>Malpighiales</taxon>
        <taxon>Passifloraceae</taxon>
        <taxon>Turnera</taxon>
    </lineage>
</organism>
<dbReference type="AlphaFoldDB" id="A0A9Q0JFA3"/>
<evidence type="ECO:0000313" key="4">
    <source>
        <dbReference type="EMBL" id="KAJ4840631.1"/>
    </source>
</evidence>
<feature type="region of interest" description="Disordered" evidence="2">
    <location>
        <begin position="780"/>
        <end position="816"/>
    </location>
</feature>
<evidence type="ECO:0000256" key="1">
    <source>
        <dbReference type="PROSITE-ProRule" id="PRU00649"/>
    </source>
</evidence>
<feature type="region of interest" description="Disordered" evidence="2">
    <location>
        <begin position="710"/>
        <end position="732"/>
    </location>
</feature>
<feature type="region of interest" description="Disordered" evidence="2">
    <location>
        <begin position="986"/>
        <end position="1011"/>
    </location>
</feature>
<feature type="region of interest" description="Disordered" evidence="2">
    <location>
        <begin position="753"/>
        <end position="772"/>
    </location>
</feature>
<comment type="caution">
    <text evidence="4">The sequence shown here is derived from an EMBL/GenBank/DDBJ whole genome shotgun (WGS) entry which is preliminary data.</text>
</comment>